<organism evidence="2">
    <name type="scientific">Candidatus Methanogaster sp. ANME-2c ERB4</name>
    <dbReference type="NCBI Taxonomy" id="2759911"/>
    <lineage>
        <taxon>Archaea</taxon>
        <taxon>Methanobacteriati</taxon>
        <taxon>Methanobacteriota</taxon>
        <taxon>Stenosarchaea group</taxon>
        <taxon>Methanomicrobia</taxon>
        <taxon>Methanosarcinales</taxon>
        <taxon>ANME-2 cluster</taxon>
        <taxon>Candidatus Methanogasteraceae</taxon>
        <taxon>Candidatus Methanogaster</taxon>
    </lineage>
</organism>
<gene>
    <name evidence="2" type="ORF">ONOHIMFI_00014</name>
</gene>
<sequence length="225" mass="25661">MLAVIVLLALLLWVPFICRFELAGGDGEETVKKIKLKWLFISHTIDTDAVPKRKPREEVNMQKEVEKRKEEKADIDTDAFPKRKPHKEVNMQKEVEKRKEETAEKEMDISRAFELVRTLHRPAITLVRRMVRSIKIRELSCNATFGLSDPADTGMLAGFLYAASAPIARSNVVSVRLDPVFWDQTFGYRARGSIGITIGRLILPVIIFGCSRPVRAEIVRYIRLG</sequence>
<name>A0A7G9YGF4_9EURY</name>
<proteinExistence type="predicted"/>
<protein>
    <recommendedName>
        <fullName evidence="3">DUF2953 domain-containing protein</fullName>
    </recommendedName>
</protein>
<dbReference type="AlphaFoldDB" id="A0A7G9YGF4"/>
<evidence type="ECO:0008006" key="3">
    <source>
        <dbReference type="Google" id="ProtNLM"/>
    </source>
</evidence>
<reference evidence="2" key="1">
    <citation type="submission" date="2020-06" db="EMBL/GenBank/DDBJ databases">
        <title>Unique genomic features of the anaerobic methanotrophic archaea.</title>
        <authorList>
            <person name="Chadwick G.L."/>
            <person name="Skennerton C.T."/>
            <person name="Laso-Perez R."/>
            <person name="Leu A.O."/>
            <person name="Speth D.R."/>
            <person name="Yu H."/>
            <person name="Morgan-Lang C."/>
            <person name="Hatzenpichler R."/>
            <person name="Goudeau D."/>
            <person name="Malmstrom R."/>
            <person name="Brazelton W.J."/>
            <person name="Woyke T."/>
            <person name="Hallam S.J."/>
            <person name="Tyson G.W."/>
            <person name="Wegener G."/>
            <person name="Boetius A."/>
            <person name="Orphan V."/>
        </authorList>
    </citation>
    <scope>NUCLEOTIDE SEQUENCE</scope>
</reference>
<dbReference type="InterPro" id="IPR021338">
    <property type="entry name" value="DUF2953"/>
</dbReference>
<dbReference type="Pfam" id="PF11167">
    <property type="entry name" value="DUF2953"/>
    <property type="match status" value="1"/>
</dbReference>
<evidence type="ECO:0000256" key="1">
    <source>
        <dbReference type="SAM" id="MobiDB-lite"/>
    </source>
</evidence>
<accession>A0A7G9YGF4</accession>
<dbReference type="EMBL" id="MT631240">
    <property type="protein sequence ID" value="QNO47088.1"/>
    <property type="molecule type" value="Genomic_DNA"/>
</dbReference>
<evidence type="ECO:0000313" key="2">
    <source>
        <dbReference type="EMBL" id="QNO47088.1"/>
    </source>
</evidence>
<feature type="region of interest" description="Disordered" evidence="1">
    <location>
        <begin position="51"/>
        <end position="73"/>
    </location>
</feature>